<accession>A0A2M9WHJ1</accession>
<dbReference type="Pfam" id="PF10145">
    <property type="entry name" value="PhageMin_Tail"/>
    <property type="match status" value="1"/>
</dbReference>
<dbReference type="EMBL" id="PIQI01000009">
    <property type="protein sequence ID" value="PJZ07014.1"/>
    <property type="molecule type" value="Genomic_DNA"/>
</dbReference>
<keyword evidence="4" id="KW-1185">Reference proteome</keyword>
<organism evidence="3 4">
    <name type="scientific">Pantoea rodasii</name>
    <dbReference type="NCBI Taxonomy" id="1076549"/>
    <lineage>
        <taxon>Bacteria</taxon>
        <taxon>Pseudomonadati</taxon>
        <taxon>Pseudomonadota</taxon>
        <taxon>Gammaproteobacteria</taxon>
        <taxon>Enterobacterales</taxon>
        <taxon>Erwiniaceae</taxon>
        <taxon>Pantoea</taxon>
    </lineage>
</organism>
<gene>
    <name evidence="3" type="ORF">PRCB_03095</name>
</gene>
<dbReference type="InterPro" id="IPR010090">
    <property type="entry name" value="Phage_tape_meas"/>
</dbReference>
<dbReference type="AlphaFoldDB" id="A0A2M9WHJ1"/>
<evidence type="ECO:0000313" key="3">
    <source>
        <dbReference type="EMBL" id="PJZ07014.1"/>
    </source>
</evidence>
<dbReference type="STRING" id="1076549.HA45_22520"/>
<evidence type="ECO:0000256" key="1">
    <source>
        <dbReference type="SAM" id="Coils"/>
    </source>
</evidence>
<dbReference type="Proteomes" id="UP000232062">
    <property type="component" value="Unassembled WGS sequence"/>
</dbReference>
<name>A0A2M9WHJ1_9GAMM</name>
<keyword evidence="1" id="KW-0175">Coiled coil</keyword>
<dbReference type="OrthoDB" id="8019720at2"/>
<feature type="domain" description="Phage tail tape measure protein" evidence="2">
    <location>
        <begin position="239"/>
        <end position="454"/>
    </location>
</feature>
<evidence type="ECO:0000313" key="4">
    <source>
        <dbReference type="Proteomes" id="UP000232062"/>
    </source>
</evidence>
<protein>
    <submittedName>
        <fullName evidence="3">Phage tail tape measure protein</fullName>
    </submittedName>
</protein>
<evidence type="ECO:0000259" key="2">
    <source>
        <dbReference type="Pfam" id="PF10145"/>
    </source>
</evidence>
<feature type="coiled-coil region" evidence="1">
    <location>
        <begin position="68"/>
        <end position="95"/>
    </location>
</feature>
<sequence length="765" mass="81705">MSGPFETQMTIGVKDNASAGIQRIRNETQRMQEARERLGVRSENTIRRAIQQTEAAMNRMARSGTLSASELSRAQEKAAAKISSLQKEMAEAEVRSYTRRNAAREAWAALGIRSEHSIRREIQQTEAAYGRLERSGVLSAQELQRAQEKNIATVARLRRELGETAKQERTLGERFRGGAAVAGKIGGAVFGAGLLLRGPINDASAYDATLRREANFAYSDRDVKGRQAGMKRISDAVRDAVDKTGASPEEAFSALETMWRSGVMGKEKPYQYLNNVLRNAAATGSDAESVANTQASAVNFGLSDKDAPAALSVLTTMAQHGRIDVPALAHEMPRGLESGKSAGFHGQRGFAQLAAFFEASSIGAKDPLDATTNANDFLAELTANNLQTSAERIRINGHKLDIRGMMRYDLAHGRTALDTVTGVIGKMDESDPAYRRLKKQLTGATTDQQREQLSAQITQIHGQHISQLFPNQQARNAYINFDRNRDFFNAQVSEGVDQFNRPDGQRSADQDWKLVSDGPQWKQDREKHMAVVTSNDTMKGAAGVWGDFMNHVADLEAKFPALATAVSSTTSAFQSIQNSGLGSILGGALGAGIFKKIFGRGGAAVADEAGAEAAGAAGGAGGGSLLGGSGRWLVGGLRSAGGSVVTGGKGLVTDGILGEGLLSNPLALAVTSMVYSPGTVSGGDESAELTRLKNQNYGKNSRQTSAQALNLLQRHPGRHAPAGGPVINLPPQPAPVVNVHMYVDGQQMASWLHAQIEYSARRHGA</sequence>
<reference evidence="3 4" key="1">
    <citation type="submission" date="2017-11" db="EMBL/GenBank/DDBJ databases">
        <title>The genome sequence of Pantoea rodasii DSM 26611.</title>
        <authorList>
            <person name="Gao J."/>
            <person name="Mao X."/>
            <person name="Sun J."/>
        </authorList>
    </citation>
    <scope>NUCLEOTIDE SEQUENCE [LARGE SCALE GENOMIC DNA]</scope>
    <source>
        <strain evidence="3 4">DSM 26611</strain>
    </source>
</reference>
<dbReference type="RefSeq" id="WP_100700288.1">
    <property type="nucleotide sequence ID" value="NZ_MLFP01000040.1"/>
</dbReference>
<comment type="caution">
    <text evidence="3">The sequence shown here is derived from an EMBL/GenBank/DDBJ whole genome shotgun (WGS) entry which is preliminary data.</text>
</comment>
<proteinExistence type="predicted"/>